<dbReference type="AlphaFoldDB" id="A0A195F7P5"/>
<dbReference type="STRING" id="34720.A0A195F7P5"/>
<feature type="transmembrane region" description="Helical" evidence="1">
    <location>
        <begin position="6"/>
        <end position="24"/>
    </location>
</feature>
<sequence>MLPQTNFISPVAILSIFIVTAILGHHSLGLVLHYPLGLVGHYSLGLVGYHLLGLDGHYLLGFVSHHLLGLVSHHLLGLVGHHLLGLVGHHLLGLVSHHLLRLVIQTSGSNYLSLVKARLFFKSPSSIHIFPRMELEPEIRQQRSVVRAINRPTALSLASICGTAWNFTFDRSTDWKMIAALRDRISL</sequence>
<name>A0A195F7P5_9HYME</name>
<gene>
    <name evidence="2" type="ORF">ALC56_08430</name>
</gene>
<evidence type="ECO:0000256" key="1">
    <source>
        <dbReference type="SAM" id="Phobius"/>
    </source>
</evidence>
<proteinExistence type="predicted"/>
<evidence type="ECO:0000313" key="2">
    <source>
        <dbReference type="EMBL" id="KYN36640.1"/>
    </source>
</evidence>
<dbReference type="EMBL" id="KQ981727">
    <property type="protein sequence ID" value="KYN36640.1"/>
    <property type="molecule type" value="Genomic_DNA"/>
</dbReference>
<keyword evidence="1" id="KW-1133">Transmembrane helix</keyword>
<accession>A0A195F7P5</accession>
<keyword evidence="1" id="KW-0812">Transmembrane</keyword>
<organism evidence="2 3">
    <name type="scientific">Trachymyrmex septentrionalis</name>
    <dbReference type="NCBI Taxonomy" id="34720"/>
    <lineage>
        <taxon>Eukaryota</taxon>
        <taxon>Metazoa</taxon>
        <taxon>Ecdysozoa</taxon>
        <taxon>Arthropoda</taxon>
        <taxon>Hexapoda</taxon>
        <taxon>Insecta</taxon>
        <taxon>Pterygota</taxon>
        <taxon>Neoptera</taxon>
        <taxon>Endopterygota</taxon>
        <taxon>Hymenoptera</taxon>
        <taxon>Apocrita</taxon>
        <taxon>Aculeata</taxon>
        <taxon>Formicoidea</taxon>
        <taxon>Formicidae</taxon>
        <taxon>Myrmicinae</taxon>
        <taxon>Trachymyrmex</taxon>
    </lineage>
</organism>
<reference evidence="2 3" key="1">
    <citation type="submission" date="2016-03" db="EMBL/GenBank/DDBJ databases">
        <title>Trachymyrmex septentrionalis WGS genome.</title>
        <authorList>
            <person name="Nygaard S."/>
            <person name="Hu H."/>
            <person name="Boomsma J."/>
            <person name="Zhang G."/>
        </authorList>
    </citation>
    <scope>NUCLEOTIDE SEQUENCE [LARGE SCALE GENOMIC DNA]</scope>
    <source>
        <strain evidence="2">Tsep2-gDNA-1</strain>
        <tissue evidence="2">Whole body</tissue>
    </source>
</reference>
<protein>
    <submittedName>
        <fullName evidence="2">Uncharacterized protein</fullName>
    </submittedName>
</protein>
<evidence type="ECO:0000313" key="3">
    <source>
        <dbReference type="Proteomes" id="UP000078541"/>
    </source>
</evidence>
<keyword evidence="3" id="KW-1185">Reference proteome</keyword>
<dbReference type="Proteomes" id="UP000078541">
    <property type="component" value="Unassembled WGS sequence"/>
</dbReference>
<keyword evidence="1" id="KW-0472">Membrane</keyword>